<feature type="signal peptide" evidence="3">
    <location>
        <begin position="1"/>
        <end position="23"/>
    </location>
</feature>
<dbReference type="InterPro" id="IPR052630">
    <property type="entry name" value="TTC17"/>
</dbReference>
<dbReference type="PANTHER" id="PTHR16091">
    <property type="entry name" value="TTC17 PROTEIN"/>
    <property type="match status" value="1"/>
</dbReference>
<keyword evidence="3" id="KW-0732">Signal</keyword>
<dbReference type="OrthoDB" id="2115703at2759"/>
<feature type="chain" id="PRO_5040320841" description="Tetratricopeptide repeat protein 17" evidence="3">
    <location>
        <begin position="24"/>
        <end position="586"/>
    </location>
</feature>
<dbReference type="SMART" id="SM00028">
    <property type="entry name" value="TPR"/>
    <property type="match status" value="2"/>
</dbReference>
<dbReference type="PROSITE" id="PS50005">
    <property type="entry name" value="TPR"/>
    <property type="match status" value="1"/>
</dbReference>
<dbReference type="InterPro" id="IPR019734">
    <property type="entry name" value="TPR_rpt"/>
</dbReference>
<evidence type="ECO:0000256" key="3">
    <source>
        <dbReference type="SAM" id="SignalP"/>
    </source>
</evidence>
<dbReference type="Proteomes" id="UP001142055">
    <property type="component" value="Chromosome 3"/>
</dbReference>
<evidence type="ECO:0000313" key="4">
    <source>
        <dbReference type="EMBL" id="KAJ6218607.1"/>
    </source>
</evidence>
<dbReference type="PANTHER" id="PTHR16091:SF1">
    <property type="entry name" value="TETRATRICOPEPTIDE REPEAT PROTEIN 17"/>
    <property type="match status" value="1"/>
</dbReference>
<feature type="compositionally biased region" description="Polar residues" evidence="2">
    <location>
        <begin position="560"/>
        <end position="572"/>
    </location>
</feature>
<proteinExistence type="predicted"/>
<dbReference type="AlphaFoldDB" id="A0A9Q0M5X0"/>
<dbReference type="Pfam" id="PF13181">
    <property type="entry name" value="TPR_8"/>
    <property type="match status" value="1"/>
</dbReference>
<feature type="compositionally biased region" description="Polar residues" evidence="2">
    <location>
        <begin position="525"/>
        <end position="542"/>
    </location>
</feature>
<dbReference type="GO" id="GO:0005737">
    <property type="term" value="C:cytoplasm"/>
    <property type="evidence" value="ECO:0007669"/>
    <property type="project" value="TreeGrafter"/>
</dbReference>
<dbReference type="EMBL" id="JAPWDV010000003">
    <property type="protein sequence ID" value="KAJ6218607.1"/>
    <property type="molecule type" value="Genomic_DNA"/>
</dbReference>
<comment type="caution">
    <text evidence="4">The sequence shown here is derived from an EMBL/GenBank/DDBJ whole genome shotgun (WGS) entry which is preliminary data.</text>
</comment>
<reference evidence="4" key="1">
    <citation type="submission" date="2022-12" db="EMBL/GenBank/DDBJ databases">
        <title>Genome assemblies of Blomia tropicalis.</title>
        <authorList>
            <person name="Cui Y."/>
        </authorList>
    </citation>
    <scope>NUCLEOTIDE SEQUENCE</scope>
    <source>
        <tissue evidence="4">Adult mites</tissue>
    </source>
</reference>
<accession>A0A9Q0M5X0</accession>
<feature type="region of interest" description="Disordered" evidence="2">
    <location>
        <begin position="518"/>
        <end position="586"/>
    </location>
</feature>
<dbReference type="InterPro" id="IPR011990">
    <property type="entry name" value="TPR-like_helical_dom_sf"/>
</dbReference>
<name>A0A9Q0M5X0_BLOTA</name>
<dbReference type="Gene3D" id="1.25.40.10">
    <property type="entry name" value="Tetratricopeptide repeat domain"/>
    <property type="match status" value="1"/>
</dbReference>
<evidence type="ECO:0000313" key="5">
    <source>
        <dbReference type="Proteomes" id="UP001142055"/>
    </source>
</evidence>
<feature type="repeat" description="TPR" evidence="1">
    <location>
        <begin position="343"/>
        <end position="376"/>
    </location>
</feature>
<feature type="compositionally biased region" description="Basic and acidic residues" evidence="2">
    <location>
        <begin position="544"/>
        <end position="559"/>
    </location>
</feature>
<dbReference type="OMA" id="PFFMREP"/>
<protein>
    <recommendedName>
        <fullName evidence="6">Tetratricopeptide repeat protein 17</fullName>
    </recommendedName>
</protein>
<evidence type="ECO:0000256" key="1">
    <source>
        <dbReference type="PROSITE-ProRule" id="PRU00339"/>
    </source>
</evidence>
<evidence type="ECO:0008006" key="6">
    <source>
        <dbReference type="Google" id="ProtNLM"/>
    </source>
</evidence>
<keyword evidence="5" id="KW-1185">Reference proteome</keyword>
<gene>
    <name evidence="4" type="ORF">RDWZM_009764</name>
</gene>
<dbReference type="GO" id="GO:0030041">
    <property type="term" value="P:actin filament polymerization"/>
    <property type="evidence" value="ECO:0007669"/>
    <property type="project" value="TreeGrafter"/>
</dbReference>
<sequence>MKLLHVKQCLFTYFLVIFHFTRAATHWIVTEDGKVHTQDDSLFQMKRPYDLMSLLQQEQRVDEFVKIKNQIIKQKQEIESDSMTEKEDDDVEQLIYMTNPDCIRAGKPLVEFDLYVGTMVFALPLTFLIDNDDSYLSSIIGHLHRTSSLEESTENLWYDGNLKNLYTSACSNTSDERLASKFYLSEELNNNKKIEATDAELTRERSQFGPNCSKYLDLDFSMTSFEHLPSIRERKQLKIDPERYIDRFIGRWNSYEEFGNLIGSALEKNTTSWILYTLASFYWRGAGNAEQSIECVRRALHTSPYEMRPIPLHSLATILHRARAFEEAAIVLHGAIDITPDIAHSHYTLGNIYATLADYNKSIICYENVLKLAPQFEEVTIRKAAVKCHSNVEQALKAQHDTLERTLEELKDYQRQQELWINYHKKLRSEQAIRSVLIEQKLHYREFKLRQKLDEKATKSDNNLVDETSDHENVVDTNKKRKIKIKGDDTQLNVDTHSTTEACSEEVKAKAIVAGVRSKSHEHSYQSANDGEETSTPTTGNEPSKVRNECRIYNERSTSEEQSANSGSSGSNRPVLMPVTFVLPPS</sequence>
<dbReference type="SUPFAM" id="SSF48452">
    <property type="entry name" value="TPR-like"/>
    <property type="match status" value="1"/>
</dbReference>
<organism evidence="4 5">
    <name type="scientific">Blomia tropicalis</name>
    <name type="common">Mite</name>
    <dbReference type="NCBI Taxonomy" id="40697"/>
    <lineage>
        <taxon>Eukaryota</taxon>
        <taxon>Metazoa</taxon>
        <taxon>Ecdysozoa</taxon>
        <taxon>Arthropoda</taxon>
        <taxon>Chelicerata</taxon>
        <taxon>Arachnida</taxon>
        <taxon>Acari</taxon>
        <taxon>Acariformes</taxon>
        <taxon>Sarcoptiformes</taxon>
        <taxon>Astigmata</taxon>
        <taxon>Glycyphagoidea</taxon>
        <taxon>Echimyopodidae</taxon>
        <taxon>Blomia</taxon>
    </lineage>
</organism>
<dbReference type="GO" id="GO:0015629">
    <property type="term" value="C:actin cytoskeleton"/>
    <property type="evidence" value="ECO:0007669"/>
    <property type="project" value="TreeGrafter"/>
</dbReference>
<evidence type="ECO:0000256" key="2">
    <source>
        <dbReference type="SAM" id="MobiDB-lite"/>
    </source>
</evidence>
<keyword evidence="1" id="KW-0802">TPR repeat</keyword>